<feature type="domain" description="STAS" evidence="1">
    <location>
        <begin position="5"/>
        <end position="108"/>
    </location>
</feature>
<gene>
    <name evidence="2" type="ORF">G5C51_20625</name>
</gene>
<keyword evidence="3" id="KW-1185">Reference proteome</keyword>
<comment type="caution">
    <text evidence="2">The sequence shown here is derived from an EMBL/GenBank/DDBJ whole genome shotgun (WGS) entry which is preliminary data.</text>
</comment>
<dbReference type="Gene3D" id="3.30.750.24">
    <property type="entry name" value="STAS domain"/>
    <property type="match status" value="1"/>
</dbReference>
<accession>A0A6G4U2I2</accession>
<dbReference type="Proteomes" id="UP000481583">
    <property type="component" value="Unassembled WGS sequence"/>
</dbReference>
<evidence type="ECO:0000313" key="2">
    <source>
        <dbReference type="EMBL" id="NGN66293.1"/>
    </source>
</evidence>
<evidence type="ECO:0000259" key="1">
    <source>
        <dbReference type="Pfam" id="PF01740"/>
    </source>
</evidence>
<protein>
    <recommendedName>
        <fullName evidence="1">STAS domain-containing protein</fullName>
    </recommendedName>
</protein>
<sequence>MNMSIRFELDCLVIELPDVIDIGNEAAVRAELLLHLRDCGRHTRRVVLDLTAPLATAAAISVVLDAQQEAAEHGLLLSVAAPRRLAREPFRITSADRQCPVYDSLDKALIEDGD</sequence>
<evidence type="ECO:0000313" key="3">
    <source>
        <dbReference type="Proteomes" id="UP000481583"/>
    </source>
</evidence>
<dbReference type="EMBL" id="JAAKZV010000090">
    <property type="protein sequence ID" value="NGN66293.1"/>
    <property type="molecule type" value="Genomic_DNA"/>
</dbReference>
<organism evidence="2 3">
    <name type="scientific">Streptomyces coryli</name>
    <dbReference type="NCBI Taxonomy" id="1128680"/>
    <lineage>
        <taxon>Bacteria</taxon>
        <taxon>Bacillati</taxon>
        <taxon>Actinomycetota</taxon>
        <taxon>Actinomycetes</taxon>
        <taxon>Kitasatosporales</taxon>
        <taxon>Streptomycetaceae</taxon>
        <taxon>Streptomyces</taxon>
    </lineage>
</organism>
<name>A0A6G4U2I2_9ACTN</name>
<proteinExistence type="predicted"/>
<dbReference type="RefSeq" id="WP_165239540.1">
    <property type="nucleotide sequence ID" value="NZ_JAAKZV010000090.1"/>
</dbReference>
<dbReference type="InterPro" id="IPR036513">
    <property type="entry name" value="STAS_dom_sf"/>
</dbReference>
<reference evidence="2 3" key="1">
    <citation type="submission" date="2020-02" db="EMBL/GenBank/DDBJ databases">
        <title>Whole-genome analyses of novel actinobacteria.</title>
        <authorList>
            <person name="Sahin N."/>
        </authorList>
    </citation>
    <scope>NUCLEOTIDE SEQUENCE [LARGE SCALE GENOMIC DNA]</scope>
    <source>
        <strain evidence="2 3">A7024</strain>
    </source>
</reference>
<dbReference type="Pfam" id="PF01740">
    <property type="entry name" value="STAS"/>
    <property type="match status" value="1"/>
</dbReference>
<dbReference type="AlphaFoldDB" id="A0A6G4U2I2"/>
<dbReference type="InterPro" id="IPR002645">
    <property type="entry name" value="STAS_dom"/>
</dbReference>
<dbReference type="SUPFAM" id="SSF52091">
    <property type="entry name" value="SpoIIaa-like"/>
    <property type="match status" value="1"/>
</dbReference>